<dbReference type="Proteomes" id="UP000784294">
    <property type="component" value="Unassembled WGS sequence"/>
</dbReference>
<keyword evidence="2" id="KW-1185">Reference proteome</keyword>
<name>A0A3S5FHF2_9PLAT</name>
<organism evidence="1 2">
    <name type="scientific">Protopolystoma xenopodis</name>
    <dbReference type="NCBI Taxonomy" id="117903"/>
    <lineage>
        <taxon>Eukaryota</taxon>
        <taxon>Metazoa</taxon>
        <taxon>Spiralia</taxon>
        <taxon>Lophotrochozoa</taxon>
        <taxon>Platyhelminthes</taxon>
        <taxon>Monogenea</taxon>
        <taxon>Polyopisthocotylea</taxon>
        <taxon>Polystomatidea</taxon>
        <taxon>Polystomatidae</taxon>
        <taxon>Protopolystoma</taxon>
    </lineage>
</organism>
<dbReference type="EMBL" id="CAAALY010289515">
    <property type="protein sequence ID" value="VEL44099.1"/>
    <property type="molecule type" value="Genomic_DNA"/>
</dbReference>
<evidence type="ECO:0000313" key="1">
    <source>
        <dbReference type="EMBL" id="VEL44099.1"/>
    </source>
</evidence>
<protein>
    <submittedName>
        <fullName evidence="1">Uncharacterized protein</fullName>
    </submittedName>
</protein>
<comment type="caution">
    <text evidence="1">The sequence shown here is derived from an EMBL/GenBank/DDBJ whole genome shotgun (WGS) entry which is preliminary data.</text>
</comment>
<reference evidence="1" key="1">
    <citation type="submission" date="2018-11" db="EMBL/GenBank/DDBJ databases">
        <authorList>
            <consortium name="Pathogen Informatics"/>
        </authorList>
    </citation>
    <scope>NUCLEOTIDE SEQUENCE</scope>
</reference>
<dbReference type="AlphaFoldDB" id="A0A3S5FHF2"/>
<sequence>MASSERKALLSPTRVHNSRRRFVHPKVLVVGRSIAKLASSAVRWMAGPSCKGASLAPEETMELWADEQSLVQNYLRTTRLSLFQNYTSSAHVSRRSSAIRPPLAEDFRRIVVWCLSEKPSHCRRRHVAGAGKDGQDEHSPSGGQQLRQRVLFIAICSASHEPDLQDRSRWVPSGLG</sequence>
<accession>A0A3S5FHF2</accession>
<gene>
    <name evidence="1" type="ORF">PXEA_LOCUS37539</name>
</gene>
<evidence type="ECO:0000313" key="2">
    <source>
        <dbReference type="Proteomes" id="UP000784294"/>
    </source>
</evidence>
<proteinExistence type="predicted"/>